<evidence type="ECO:0000256" key="1">
    <source>
        <dbReference type="ARBA" id="ARBA00005594"/>
    </source>
</evidence>
<name>A0A814LHM6_9BILA</name>
<dbReference type="AlphaFoldDB" id="A0A814LHM6"/>
<dbReference type="EMBL" id="CAJNOH010000522">
    <property type="protein sequence ID" value="CAF1065980.1"/>
    <property type="molecule type" value="Genomic_DNA"/>
</dbReference>
<gene>
    <name evidence="3" type="ORF">JXQ802_LOCUS26610</name>
    <name evidence="2" type="ORF">PYM288_LOCUS17903</name>
</gene>
<protein>
    <submittedName>
        <fullName evidence="2">Uncharacterized protein</fullName>
    </submittedName>
</protein>
<dbReference type="Gene3D" id="3.40.50.620">
    <property type="entry name" value="HUPs"/>
    <property type="match status" value="1"/>
</dbReference>
<proteinExistence type="inferred from homology"/>
<comment type="similarity">
    <text evidence="1">Belongs to the class-I aminoacyl-tRNA synthetase family.</text>
</comment>
<dbReference type="GO" id="GO:0005524">
    <property type="term" value="F:ATP binding"/>
    <property type="evidence" value="ECO:0007669"/>
    <property type="project" value="InterPro"/>
</dbReference>
<dbReference type="Proteomes" id="UP000663870">
    <property type="component" value="Unassembled WGS sequence"/>
</dbReference>
<sequence>MNVYHIETRNQFNTVLASLHEHVFSCSNGLGTKLSWNEQYLIESLSDSTIYMAYYTISHLLQARDSFNGKQLDLKKRFLFLIKYWFLFCSGPANIHPSQLANEVWDYIFFPEKSYSLSSTDISHSTLDHLRNEFQYWYPINLYSSEKDLTSNHLIYSLCNHTAIWTNHPEYWPRSFRINGNLLLNSNTISKSAGNFITLLEAIEKFSADGIRLVLANAGDDSIENANFDENKAKELLLYLYTFIEWI</sequence>
<evidence type="ECO:0000313" key="4">
    <source>
        <dbReference type="Proteomes" id="UP000663854"/>
    </source>
</evidence>
<evidence type="ECO:0000313" key="3">
    <source>
        <dbReference type="EMBL" id="CAF1243921.1"/>
    </source>
</evidence>
<comment type="caution">
    <text evidence="2">The sequence shown here is derived from an EMBL/GenBank/DDBJ whole genome shotgun (WGS) entry which is preliminary data.</text>
</comment>
<dbReference type="InterPro" id="IPR014729">
    <property type="entry name" value="Rossmann-like_a/b/a_fold"/>
</dbReference>
<keyword evidence="5" id="KW-1185">Reference proteome</keyword>
<dbReference type="PANTHER" id="PTHR45794:SF1">
    <property type="entry name" value="LEUCINE--TRNA LIGASE, CYTOPLASMIC"/>
    <property type="match status" value="1"/>
</dbReference>
<reference evidence="2" key="1">
    <citation type="submission" date="2021-02" db="EMBL/GenBank/DDBJ databases">
        <authorList>
            <person name="Nowell W R."/>
        </authorList>
    </citation>
    <scope>NUCLEOTIDE SEQUENCE</scope>
</reference>
<evidence type="ECO:0000313" key="2">
    <source>
        <dbReference type="EMBL" id="CAF1065980.1"/>
    </source>
</evidence>
<dbReference type="EMBL" id="CAJNOL010000936">
    <property type="protein sequence ID" value="CAF1243921.1"/>
    <property type="molecule type" value="Genomic_DNA"/>
</dbReference>
<dbReference type="GO" id="GO:0006429">
    <property type="term" value="P:leucyl-tRNA aminoacylation"/>
    <property type="evidence" value="ECO:0007669"/>
    <property type="project" value="InterPro"/>
</dbReference>
<dbReference type="Proteomes" id="UP000663854">
    <property type="component" value="Unassembled WGS sequence"/>
</dbReference>
<evidence type="ECO:0000313" key="5">
    <source>
        <dbReference type="Proteomes" id="UP000663870"/>
    </source>
</evidence>
<organism evidence="2 4">
    <name type="scientific">Rotaria sordida</name>
    <dbReference type="NCBI Taxonomy" id="392033"/>
    <lineage>
        <taxon>Eukaryota</taxon>
        <taxon>Metazoa</taxon>
        <taxon>Spiralia</taxon>
        <taxon>Gnathifera</taxon>
        <taxon>Rotifera</taxon>
        <taxon>Eurotatoria</taxon>
        <taxon>Bdelloidea</taxon>
        <taxon>Philodinida</taxon>
        <taxon>Philodinidae</taxon>
        <taxon>Rotaria</taxon>
    </lineage>
</organism>
<dbReference type="SUPFAM" id="SSF52374">
    <property type="entry name" value="Nucleotidylyl transferase"/>
    <property type="match status" value="1"/>
</dbReference>
<dbReference type="GO" id="GO:0004823">
    <property type="term" value="F:leucine-tRNA ligase activity"/>
    <property type="evidence" value="ECO:0007669"/>
    <property type="project" value="InterPro"/>
</dbReference>
<dbReference type="InterPro" id="IPR004493">
    <property type="entry name" value="Leu-tRNA-synth_Ia_arc/euk"/>
</dbReference>
<dbReference type="PANTHER" id="PTHR45794">
    <property type="entry name" value="LEUCYL-TRNA SYNTHETASE"/>
    <property type="match status" value="1"/>
</dbReference>
<accession>A0A814LHM6</accession>